<dbReference type="InterPro" id="IPR019533">
    <property type="entry name" value="Peptidase_S26"/>
</dbReference>
<evidence type="ECO:0000256" key="4">
    <source>
        <dbReference type="ARBA" id="ARBA00019232"/>
    </source>
</evidence>
<comment type="catalytic activity">
    <reaction evidence="1 6">
        <text>Cleavage of hydrophobic, N-terminal signal or leader sequences from secreted and periplasmic proteins.</text>
        <dbReference type="EC" id="3.4.21.89"/>
    </reaction>
</comment>
<organism evidence="9 10">
    <name type="scientific">Hymenobacter aranciens</name>
    <dbReference type="NCBI Taxonomy" id="3063996"/>
    <lineage>
        <taxon>Bacteria</taxon>
        <taxon>Pseudomonadati</taxon>
        <taxon>Bacteroidota</taxon>
        <taxon>Cytophagia</taxon>
        <taxon>Cytophagales</taxon>
        <taxon>Hymenobacteraceae</taxon>
        <taxon>Hymenobacter</taxon>
    </lineage>
</organism>
<dbReference type="PANTHER" id="PTHR43390:SF1">
    <property type="entry name" value="CHLOROPLAST PROCESSING PEPTIDASE"/>
    <property type="match status" value="1"/>
</dbReference>
<evidence type="ECO:0000259" key="8">
    <source>
        <dbReference type="Pfam" id="PF10502"/>
    </source>
</evidence>
<dbReference type="Gene3D" id="2.10.109.10">
    <property type="entry name" value="Umud Fragment, subunit A"/>
    <property type="match status" value="2"/>
</dbReference>
<dbReference type="RefSeq" id="WP_305008373.1">
    <property type="nucleotide sequence ID" value="NZ_JAUQSY010000015.1"/>
</dbReference>
<keyword evidence="10" id="KW-1185">Reference proteome</keyword>
<dbReference type="GO" id="GO:0009003">
    <property type="term" value="F:signal peptidase activity"/>
    <property type="evidence" value="ECO:0007669"/>
    <property type="project" value="UniProtKB-EC"/>
</dbReference>
<accession>A0ABT9BFD6</accession>
<dbReference type="NCBIfam" id="TIGR02227">
    <property type="entry name" value="sigpep_I_bact"/>
    <property type="match status" value="2"/>
</dbReference>
<evidence type="ECO:0000256" key="7">
    <source>
        <dbReference type="SAM" id="MobiDB-lite"/>
    </source>
</evidence>
<comment type="subcellular location">
    <subcellularLocation>
        <location evidence="6">Membrane</location>
        <topology evidence="6">Single-pass type II membrane protein</topology>
    </subcellularLocation>
</comment>
<reference evidence="9" key="1">
    <citation type="submission" date="2023-07" db="EMBL/GenBank/DDBJ databases">
        <authorList>
            <person name="Kim M.K."/>
        </authorList>
    </citation>
    <scope>NUCLEOTIDE SEQUENCE</scope>
    <source>
        <strain evidence="9">ASUV-10-1</strain>
    </source>
</reference>
<dbReference type="EMBL" id="JAUQSY010000015">
    <property type="protein sequence ID" value="MDO7876981.1"/>
    <property type="molecule type" value="Genomic_DNA"/>
</dbReference>
<evidence type="ECO:0000256" key="6">
    <source>
        <dbReference type="RuleBase" id="RU362042"/>
    </source>
</evidence>
<gene>
    <name evidence="9" type="primary">lepB</name>
    <name evidence="9" type="ORF">Q5H93_19705</name>
</gene>
<comment type="caution">
    <text evidence="9">The sequence shown here is derived from an EMBL/GenBank/DDBJ whole genome shotgun (WGS) entry which is preliminary data.</text>
</comment>
<dbReference type="Proteomes" id="UP001176429">
    <property type="component" value="Unassembled WGS sequence"/>
</dbReference>
<evidence type="ECO:0000256" key="5">
    <source>
        <dbReference type="ARBA" id="ARBA00022801"/>
    </source>
</evidence>
<evidence type="ECO:0000256" key="3">
    <source>
        <dbReference type="ARBA" id="ARBA00013208"/>
    </source>
</evidence>
<comment type="similarity">
    <text evidence="2 6">Belongs to the peptidase S26 family.</text>
</comment>
<feature type="domain" description="Peptidase S26" evidence="8">
    <location>
        <begin position="339"/>
        <end position="388"/>
    </location>
</feature>
<dbReference type="CDD" id="cd06530">
    <property type="entry name" value="S26_SPase_I"/>
    <property type="match status" value="2"/>
</dbReference>
<protein>
    <recommendedName>
        <fullName evidence="4 6">Signal peptidase I</fullName>
        <ecNumber evidence="3 6">3.4.21.89</ecNumber>
    </recommendedName>
</protein>
<sequence length="410" mass="46847">MALFNFKRRDPNAPPPPPKTKTREWVDSLLFAIIAATLIRWATFEAYTIPTPSMENSLLVGDYLFVSKLHYGPITPQTPLQVPLSHQTVPIFGFKSYSELIQLPTWRLPGFSEVKRNDVVVFHVPWELQYPADLRTNYIKRCVAIAGDEIQIKGQQLYVNGQPAVNPPGLQTRYYVQTTEDNDEVKKFFREHGVVEYQNLVDGSPLLQPSPRFVNEPLGYGYEIDCTAATAEALRKLPYVKGVVAETIPAGQPEYDGGLAVFPDNPDHPTTSSVFRPSLAGLRHWNKDNYGPIHLPKEGETIQLTPQNAALYYKVIKRYELLHDSITFDIRNGNDFTVLQNGKPLTSYTFKQNYYFMMGDNRHNSEDSRFWGFVPEDHLVGKAVLIWFSMDPFGEGVHKVRWNRLFNIIH</sequence>
<keyword evidence="6" id="KW-0645">Protease</keyword>
<dbReference type="PANTHER" id="PTHR43390">
    <property type="entry name" value="SIGNAL PEPTIDASE I"/>
    <property type="match status" value="1"/>
</dbReference>
<name>A0ABT9BFD6_9BACT</name>
<dbReference type="PROSITE" id="PS00761">
    <property type="entry name" value="SPASE_I_3"/>
    <property type="match status" value="1"/>
</dbReference>
<keyword evidence="5 6" id="KW-0378">Hydrolase</keyword>
<dbReference type="Pfam" id="PF10502">
    <property type="entry name" value="Peptidase_S26"/>
    <property type="match status" value="2"/>
</dbReference>
<dbReference type="InterPro" id="IPR036286">
    <property type="entry name" value="LexA/Signal_pep-like_sf"/>
</dbReference>
<feature type="domain" description="Peptidase S26" evidence="8">
    <location>
        <begin position="23"/>
        <end position="176"/>
    </location>
</feature>
<evidence type="ECO:0000313" key="10">
    <source>
        <dbReference type="Proteomes" id="UP001176429"/>
    </source>
</evidence>
<dbReference type="InterPro" id="IPR019758">
    <property type="entry name" value="Pept_S26A_signal_pept_1_CS"/>
</dbReference>
<evidence type="ECO:0000256" key="2">
    <source>
        <dbReference type="ARBA" id="ARBA00009370"/>
    </source>
</evidence>
<dbReference type="SUPFAM" id="SSF51306">
    <property type="entry name" value="LexA/Signal peptidase"/>
    <property type="match status" value="2"/>
</dbReference>
<evidence type="ECO:0000256" key="1">
    <source>
        <dbReference type="ARBA" id="ARBA00000677"/>
    </source>
</evidence>
<feature type="region of interest" description="Disordered" evidence="7">
    <location>
        <begin position="1"/>
        <end position="21"/>
    </location>
</feature>
<proteinExistence type="inferred from homology"/>
<dbReference type="InterPro" id="IPR000223">
    <property type="entry name" value="Pept_S26A_signal_pept_1"/>
</dbReference>
<dbReference type="EC" id="3.4.21.89" evidence="3 6"/>
<dbReference type="PRINTS" id="PR00727">
    <property type="entry name" value="LEADERPTASE"/>
</dbReference>
<evidence type="ECO:0000313" key="9">
    <source>
        <dbReference type="EMBL" id="MDO7876981.1"/>
    </source>
</evidence>